<accession>A0AB39CCK8</accession>
<organism evidence="1">
    <name type="scientific">Pseudomonas phage RVTF4</name>
    <dbReference type="NCBI Taxonomy" id="3236931"/>
    <lineage>
        <taxon>Viruses</taxon>
    </lineage>
</organism>
<dbReference type="EMBL" id="PQ015378">
    <property type="protein sequence ID" value="XDJ14687.1"/>
    <property type="molecule type" value="Genomic_DNA"/>
</dbReference>
<evidence type="ECO:0000313" key="1">
    <source>
        <dbReference type="EMBL" id="XDJ14687.1"/>
    </source>
</evidence>
<protein>
    <submittedName>
        <fullName evidence="1">Uncharacterized protein</fullName>
    </submittedName>
</protein>
<proteinExistence type="predicted"/>
<reference evidence="1" key="1">
    <citation type="submission" date="2024-07" db="EMBL/GenBank/DDBJ databases">
        <authorList>
            <person name="Bringhurst R.M."/>
            <person name="Homer T.E."/>
        </authorList>
    </citation>
    <scope>NUCLEOTIDE SEQUENCE</scope>
</reference>
<name>A0AB39CCK8_9VIRU</name>
<sequence>MDKSTSLDHVMLEERAKMFSSLAINHSLKETGTMQATQEIIAASQEKELNREELAALEQFREQTGIDATAEGVQAPQKALTKKQLKAAKYAQKNMMRQLQQFQRQGQASHIMNRLFQHSIRTPEQARHIQAHDLAKLELRKILGDRQAEAFFGAKADTKTHDFFPKATIEANPKLMTSVTGEARTLSQVFEYFIYKHFMILTEKAGAEVTEPLNTSIDWATEGTIPEYKAYEEAPVEAAEAEETAEAPIA</sequence>